<proteinExistence type="predicted"/>
<dbReference type="AlphaFoldDB" id="A0A3A1Y697"/>
<keyword evidence="2" id="KW-1185">Reference proteome</keyword>
<name>A0A3A1Y697_9GAMM</name>
<comment type="caution">
    <text evidence="1">The sequence shown here is derived from an EMBL/GenBank/DDBJ whole genome shotgun (WGS) entry which is preliminary data.</text>
</comment>
<dbReference type="EMBL" id="NRJH01000028">
    <property type="protein sequence ID" value="RIY32816.1"/>
    <property type="molecule type" value="Genomic_DNA"/>
</dbReference>
<gene>
    <name evidence="1" type="ORF">CJP74_03450</name>
</gene>
<dbReference type="NCBIfam" id="TIGR02167">
    <property type="entry name" value="Liste_lipo_26"/>
    <property type="match status" value="2"/>
</dbReference>
<dbReference type="RefSeq" id="WP_119496871.1">
    <property type="nucleotide sequence ID" value="NZ_NRJH01000028.1"/>
</dbReference>
<reference evidence="1 2" key="1">
    <citation type="submission" date="2017-08" db="EMBL/GenBank/DDBJ databases">
        <title>Reclassification of Bisgaard taxon 37 and 44.</title>
        <authorList>
            <person name="Christensen H."/>
        </authorList>
    </citation>
    <scope>NUCLEOTIDE SEQUENCE [LARGE SCALE GENOMIC DNA]</scope>
    <source>
        <strain evidence="1 2">B96_4</strain>
    </source>
</reference>
<dbReference type="OrthoDB" id="7056509at2"/>
<dbReference type="InterPro" id="IPR005046">
    <property type="entry name" value="DUF285"/>
</dbReference>
<accession>A0A3A1Y697</accession>
<dbReference type="InterPro" id="IPR011889">
    <property type="entry name" value="Liste_lipo_26"/>
</dbReference>
<evidence type="ECO:0000313" key="1">
    <source>
        <dbReference type="EMBL" id="RIY32816.1"/>
    </source>
</evidence>
<dbReference type="Proteomes" id="UP000266258">
    <property type="component" value="Unassembled WGS sequence"/>
</dbReference>
<dbReference type="Pfam" id="PF03382">
    <property type="entry name" value="DUF285"/>
    <property type="match status" value="2"/>
</dbReference>
<sequence>MTNSCPVQIFTDLSYTQLPLEYQKETLDARQVKLVFTATSKLKTFLEAYIAKFNTYPGPALDLSFLDLSELDNLDYLFASQALLENQPEMQARPLNLDFNSLDLKNITSLQGTFMGVELVTDLSQLDVSRVTNMSYLFAQAVFSHPNLGLANWNVAQVTNMSFMFQGACFKYPQDLENWNVAQVTNMQNMFALASNLGDLSLASWQVGQVTNMSAMFKKAHDFNGNLSQWNTAKVTQMQEMFYYANAFNCDLSYWDVSQVTDMTRMFAYASNFTCDLSFWDTRKIKHRKDVFVGATKFMSAYKKRSRYHQARFSDISYSQLPEILQEQRLNPQHVQITFTSQDKLEDFVEVYQARFPQAKDLSFISLQVET</sequence>
<evidence type="ECO:0008006" key="3">
    <source>
        <dbReference type="Google" id="ProtNLM"/>
    </source>
</evidence>
<evidence type="ECO:0000313" key="2">
    <source>
        <dbReference type="Proteomes" id="UP000266258"/>
    </source>
</evidence>
<protein>
    <recommendedName>
        <fullName evidence="3">BspA family leucine-rich repeat surface protein</fullName>
    </recommendedName>
</protein>
<organism evidence="1 2">
    <name type="scientific">Psittacicella melopsittaci</name>
    <dbReference type="NCBI Taxonomy" id="2028576"/>
    <lineage>
        <taxon>Bacteria</taxon>
        <taxon>Pseudomonadati</taxon>
        <taxon>Pseudomonadota</taxon>
        <taxon>Gammaproteobacteria</taxon>
        <taxon>Pasteurellales</taxon>
        <taxon>Psittacicellaceae</taxon>
        <taxon>Psittacicella</taxon>
    </lineage>
</organism>